<organism evidence="1 2">
    <name type="scientific">Methylocapsa palsarum</name>
    <dbReference type="NCBI Taxonomy" id="1612308"/>
    <lineage>
        <taxon>Bacteria</taxon>
        <taxon>Pseudomonadati</taxon>
        <taxon>Pseudomonadota</taxon>
        <taxon>Alphaproteobacteria</taxon>
        <taxon>Hyphomicrobiales</taxon>
        <taxon>Beijerinckiaceae</taxon>
        <taxon>Methylocapsa</taxon>
    </lineage>
</organism>
<keyword evidence="2" id="KW-1185">Reference proteome</keyword>
<evidence type="ECO:0000313" key="2">
    <source>
        <dbReference type="Proteomes" id="UP000198755"/>
    </source>
</evidence>
<dbReference type="STRING" id="1612308.SAMN05444581_10611"/>
<protein>
    <submittedName>
        <fullName evidence="1">Uncharacterized protein</fullName>
    </submittedName>
</protein>
<dbReference type="Proteomes" id="UP000198755">
    <property type="component" value="Unassembled WGS sequence"/>
</dbReference>
<reference evidence="1 2" key="1">
    <citation type="submission" date="2016-10" db="EMBL/GenBank/DDBJ databases">
        <authorList>
            <person name="de Groot N.N."/>
        </authorList>
    </citation>
    <scope>NUCLEOTIDE SEQUENCE [LARGE SCALE GENOMIC DNA]</scope>
    <source>
        <strain evidence="1 2">NE2</strain>
    </source>
</reference>
<accession>A0A1I3YK10</accession>
<name>A0A1I3YK10_9HYPH</name>
<gene>
    <name evidence="1" type="ORF">SAMN05444581_10611</name>
</gene>
<evidence type="ECO:0000313" key="1">
    <source>
        <dbReference type="EMBL" id="SFK32218.1"/>
    </source>
</evidence>
<proteinExistence type="predicted"/>
<dbReference type="EMBL" id="FOSN01000006">
    <property type="protein sequence ID" value="SFK32218.1"/>
    <property type="molecule type" value="Genomic_DNA"/>
</dbReference>
<dbReference type="AlphaFoldDB" id="A0A1I3YK10"/>
<sequence length="133" mass="14785">MRVVPCIIAMIVFGATLAALPLAIRHLFPDEYDEAMAQDRRAANSRGDTVAEYDRSCGFGVFDQSIVLQLAGAEKLTTLAKFQNLHYAYPKFHWINDNNLNVELGSVRGLSSLRGKAGNIRISYTYTMADKVQ</sequence>